<dbReference type="Pfam" id="PF00003">
    <property type="entry name" value="7tm_3"/>
    <property type="match status" value="1"/>
</dbReference>
<keyword evidence="3 10" id="KW-1133">Transmembrane helix</keyword>
<evidence type="ECO:0000313" key="14">
    <source>
        <dbReference type="Proteomes" id="UP000193944"/>
    </source>
</evidence>
<keyword evidence="2 10" id="KW-0812">Transmembrane</keyword>
<dbReference type="PANTHER" id="PTHR10519">
    <property type="entry name" value="GABA-B RECEPTOR"/>
    <property type="match status" value="1"/>
</dbReference>
<sequence length="814" mass="93818">MKSIIFLLLLLTLISIGRATVEITIYGFFYVLLGYEHFADEINEYFKQNGIDVVLKTAFETQDDTSGDPKHIANAIESYLQKKDKGYDLFITDTVYTGRFAKHFEDLEKYVKKDIVADYKEGTATSTCIVDDRLVALPLYVDYGGLYANTDLLNKYQRPIPETWDELIETENIIYNGESKIDPNFHRYLAHFPEYENGLVTLLEFLHSFRDGDRDHFPEYTSKNAALALEKMREVKEKASTNDDFGANEPMMNCALTCGNYAFLRFWYVGEAPFEIPGMKEQCNCPNAVAYNRTFNHLPGKKPGISASCVGGNNISMNRYISEERKRAAVEVINYLTSYDKQKKEIIQNDKRSAIHRTYSDTEICEKINCPKFSTMQGIVRPSSSAVNYEEYSDKFRDLARKYIYRETDQTAEEILVEIDDIRKIHYVELTSLVSIIMLSLAVITILLIFSAYIYISIKRFRKQFVFLSFNYWCMFIFGLFIVVCYCFTGVHRLSSYNCLIRPFLLSFGFTLIYVPIFLKLISIFPSKNGISKFVKDHFSLSFICFLIIDVVLNIVWFLLDPLIVNKFMVTSGKNFQYCSTSKSIGPVIKYVFFGYKLLILLIMCILVFAEWNLAAFKPDIRSVTTTIYTNILLIAIFIIVERINIDNRYMYYALRSGIVLIFCLSTLAIIIGSKFYQLSLRKDNPYPDISSFNKSSSGGMDSSRYYQSNRSFNNSSSNQFSQNNKMNLLSYHYQTGTPDGVINKDKPNLFSASFNNSYNGNLFTNSSNSHSSESFTNSKYSNSKSYLNNYNSNNYSSNNYNSNNYSNNNYNFY</sequence>
<dbReference type="Proteomes" id="UP000193944">
    <property type="component" value="Unassembled WGS sequence"/>
</dbReference>
<evidence type="ECO:0000313" key="13">
    <source>
        <dbReference type="EMBL" id="ORX82035.1"/>
    </source>
</evidence>
<keyword evidence="14" id="KW-1185">Reference proteome</keyword>
<keyword evidence="4" id="KW-0297">G-protein coupled receptor</keyword>
<feature type="transmembrane region" description="Helical" evidence="10">
    <location>
        <begin position="433"/>
        <end position="458"/>
    </location>
</feature>
<comment type="subcellular location">
    <subcellularLocation>
        <location evidence="1">Membrane</location>
        <topology evidence="1">Multi-pass membrane protein</topology>
    </subcellularLocation>
</comment>
<proteinExistence type="predicted"/>
<feature type="transmembrane region" description="Helical" evidence="10">
    <location>
        <begin position="504"/>
        <end position="527"/>
    </location>
</feature>
<feature type="transmembrane region" description="Helical" evidence="10">
    <location>
        <begin position="653"/>
        <end position="673"/>
    </location>
</feature>
<evidence type="ECO:0000256" key="6">
    <source>
        <dbReference type="ARBA" id="ARBA00023170"/>
    </source>
</evidence>
<feature type="transmembrane region" description="Helical" evidence="10">
    <location>
        <begin position="470"/>
        <end position="492"/>
    </location>
</feature>
<dbReference type="InterPro" id="IPR006059">
    <property type="entry name" value="SBP"/>
</dbReference>
<dbReference type="GO" id="GO:0004965">
    <property type="term" value="F:G protein-coupled GABA receptor activity"/>
    <property type="evidence" value="ECO:0007669"/>
    <property type="project" value="InterPro"/>
</dbReference>
<keyword evidence="11" id="KW-0732">Signal</keyword>
<dbReference type="InterPro" id="IPR017978">
    <property type="entry name" value="GPCR_3_C"/>
</dbReference>
<evidence type="ECO:0000256" key="8">
    <source>
        <dbReference type="ARBA" id="ARBA00023224"/>
    </source>
</evidence>
<evidence type="ECO:0000256" key="9">
    <source>
        <dbReference type="SAM" id="MobiDB-lite"/>
    </source>
</evidence>
<feature type="region of interest" description="Disordered" evidence="9">
    <location>
        <begin position="793"/>
        <end position="814"/>
    </location>
</feature>
<accession>A0A1Y1X8F4</accession>
<dbReference type="SUPFAM" id="SSF53850">
    <property type="entry name" value="Periplasmic binding protein-like II"/>
    <property type="match status" value="1"/>
</dbReference>
<keyword evidence="8" id="KW-0807">Transducer</keyword>
<dbReference type="OrthoDB" id="2141564at2759"/>
<dbReference type="GO" id="GO:0038039">
    <property type="term" value="C:G protein-coupled receptor heterodimeric complex"/>
    <property type="evidence" value="ECO:0007669"/>
    <property type="project" value="TreeGrafter"/>
</dbReference>
<name>A0A1Y1X8F4_9FUNG</name>
<dbReference type="InterPro" id="IPR002455">
    <property type="entry name" value="GPCR3_GABA-B"/>
</dbReference>
<dbReference type="PANTHER" id="PTHR10519:SF20">
    <property type="entry name" value="G-PROTEIN COUPLED RECEPTOR 156-RELATED"/>
    <property type="match status" value="1"/>
</dbReference>
<reference evidence="13 14" key="2">
    <citation type="submission" date="2016-08" db="EMBL/GenBank/DDBJ databases">
        <title>Pervasive Adenine N6-methylation of Active Genes in Fungi.</title>
        <authorList>
            <consortium name="DOE Joint Genome Institute"/>
            <person name="Mondo S.J."/>
            <person name="Dannebaum R.O."/>
            <person name="Kuo R.C."/>
            <person name="Labutti K."/>
            <person name="Haridas S."/>
            <person name="Kuo A."/>
            <person name="Salamov A."/>
            <person name="Ahrendt S.R."/>
            <person name="Lipzen A."/>
            <person name="Sullivan W."/>
            <person name="Andreopoulos W.B."/>
            <person name="Clum A."/>
            <person name="Lindquist E."/>
            <person name="Daum C."/>
            <person name="Ramamoorthy G.K."/>
            <person name="Gryganskyi A."/>
            <person name="Culley D."/>
            <person name="Magnuson J.K."/>
            <person name="James T.Y."/>
            <person name="O'Malley M.A."/>
            <person name="Stajich J.E."/>
            <person name="Spatafora J.W."/>
            <person name="Visel A."/>
            <person name="Grigoriev I.V."/>
        </authorList>
    </citation>
    <scope>NUCLEOTIDE SEQUENCE [LARGE SCALE GENOMIC DNA]</scope>
    <source>
        <strain evidence="13 14">S4</strain>
    </source>
</reference>
<evidence type="ECO:0000256" key="11">
    <source>
        <dbReference type="SAM" id="SignalP"/>
    </source>
</evidence>
<feature type="transmembrane region" description="Helical" evidence="10">
    <location>
        <begin position="591"/>
        <end position="612"/>
    </location>
</feature>
<dbReference type="Pfam" id="PF01547">
    <property type="entry name" value="SBP_bac_1"/>
    <property type="match status" value="1"/>
</dbReference>
<feature type="chain" id="PRO_5013095967" evidence="11">
    <location>
        <begin position="20"/>
        <end position="814"/>
    </location>
</feature>
<comment type="caution">
    <text evidence="13">The sequence shown here is derived from an EMBL/GenBank/DDBJ whole genome shotgun (WGS) entry which is preliminary data.</text>
</comment>
<feature type="transmembrane region" description="Helical" evidence="10">
    <location>
        <begin position="539"/>
        <end position="560"/>
    </location>
</feature>
<evidence type="ECO:0000256" key="2">
    <source>
        <dbReference type="ARBA" id="ARBA00022692"/>
    </source>
</evidence>
<dbReference type="EMBL" id="MCFG01000105">
    <property type="protein sequence ID" value="ORX82035.1"/>
    <property type="molecule type" value="Genomic_DNA"/>
</dbReference>
<feature type="transmembrane region" description="Helical" evidence="10">
    <location>
        <begin position="624"/>
        <end position="641"/>
    </location>
</feature>
<organism evidence="13 14">
    <name type="scientific">Anaeromyces robustus</name>
    <dbReference type="NCBI Taxonomy" id="1754192"/>
    <lineage>
        <taxon>Eukaryota</taxon>
        <taxon>Fungi</taxon>
        <taxon>Fungi incertae sedis</taxon>
        <taxon>Chytridiomycota</taxon>
        <taxon>Chytridiomycota incertae sedis</taxon>
        <taxon>Neocallimastigomycetes</taxon>
        <taxon>Neocallimastigales</taxon>
        <taxon>Neocallimastigaceae</taxon>
        <taxon>Anaeromyces</taxon>
    </lineage>
</organism>
<evidence type="ECO:0000256" key="3">
    <source>
        <dbReference type="ARBA" id="ARBA00022989"/>
    </source>
</evidence>
<keyword evidence="7" id="KW-0325">Glycoprotein</keyword>
<dbReference type="AlphaFoldDB" id="A0A1Y1X8F4"/>
<evidence type="ECO:0000259" key="12">
    <source>
        <dbReference type="Pfam" id="PF00003"/>
    </source>
</evidence>
<reference evidence="13 14" key="1">
    <citation type="submission" date="2016-08" db="EMBL/GenBank/DDBJ databases">
        <title>A Parts List for Fungal Cellulosomes Revealed by Comparative Genomics.</title>
        <authorList>
            <consortium name="DOE Joint Genome Institute"/>
            <person name="Haitjema C.H."/>
            <person name="Gilmore S.P."/>
            <person name="Henske J.K."/>
            <person name="Solomon K.V."/>
            <person name="De Groot R."/>
            <person name="Kuo A."/>
            <person name="Mondo S.J."/>
            <person name="Salamov A.A."/>
            <person name="Labutti K."/>
            <person name="Zhao Z."/>
            <person name="Chiniquy J."/>
            <person name="Barry K."/>
            <person name="Brewer H.M."/>
            <person name="Purvine S.O."/>
            <person name="Wright A.T."/>
            <person name="Boxma B."/>
            <person name="Van Alen T."/>
            <person name="Hackstein J.H."/>
            <person name="Baker S.E."/>
            <person name="Grigoriev I.V."/>
            <person name="O'Malley M.A."/>
        </authorList>
    </citation>
    <scope>NUCLEOTIDE SEQUENCE [LARGE SCALE GENOMIC DNA]</scope>
    <source>
        <strain evidence="13 14">S4</strain>
    </source>
</reference>
<gene>
    <name evidence="13" type="ORF">BCR32DRAFT_292934</name>
</gene>
<evidence type="ECO:0000256" key="7">
    <source>
        <dbReference type="ARBA" id="ARBA00023180"/>
    </source>
</evidence>
<dbReference type="Gene3D" id="3.40.190.10">
    <property type="entry name" value="Periplasmic binding protein-like II"/>
    <property type="match status" value="2"/>
</dbReference>
<evidence type="ECO:0000256" key="10">
    <source>
        <dbReference type="SAM" id="Phobius"/>
    </source>
</evidence>
<keyword evidence="6" id="KW-0675">Receptor</keyword>
<evidence type="ECO:0000256" key="5">
    <source>
        <dbReference type="ARBA" id="ARBA00023136"/>
    </source>
</evidence>
<feature type="domain" description="G-protein coupled receptors family 3 profile" evidence="12">
    <location>
        <begin position="430"/>
        <end position="675"/>
    </location>
</feature>
<keyword evidence="5 10" id="KW-0472">Membrane</keyword>
<feature type="signal peptide" evidence="11">
    <location>
        <begin position="1"/>
        <end position="19"/>
    </location>
</feature>
<protein>
    <submittedName>
        <fullName evidence="13">Periplasmic binding protein-like II</fullName>
    </submittedName>
</protein>
<evidence type="ECO:0000256" key="1">
    <source>
        <dbReference type="ARBA" id="ARBA00004141"/>
    </source>
</evidence>
<evidence type="ECO:0000256" key="4">
    <source>
        <dbReference type="ARBA" id="ARBA00023040"/>
    </source>
</evidence>
<dbReference type="STRING" id="1754192.A0A1Y1X8F4"/>